<dbReference type="EMBL" id="JAJEQF010000002">
    <property type="protein sequence ID" value="MCC2166525.1"/>
    <property type="molecule type" value="Genomic_DNA"/>
</dbReference>
<dbReference type="AlphaFoldDB" id="A0AAE3ATF7"/>
<dbReference type="Proteomes" id="UP001199355">
    <property type="component" value="Unassembled WGS sequence"/>
</dbReference>
<organism evidence="2 3">
    <name type="scientific">Gallintestinimicrobium propionicum</name>
    <dbReference type="NCBI Taxonomy" id="2981770"/>
    <lineage>
        <taxon>Bacteria</taxon>
        <taxon>Bacillati</taxon>
        <taxon>Bacillota</taxon>
        <taxon>Clostridia</taxon>
        <taxon>Lachnospirales</taxon>
        <taxon>Lachnospiraceae</taxon>
        <taxon>Gallintestinimicrobium</taxon>
    </lineage>
</organism>
<feature type="transmembrane region" description="Helical" evidence="1">
    <location>
        <begin position="21"/>
        <end position="44"/>
    </location>
</feature>
<sequence length="197" mass="22233">MKKKKNQNKGQKGYLAWNKKMSICKTLVLFAISFAVYAMGIWSTGSNQNLLTIVAVLGCLPACRSAANLIALLRCHEISESDYRKISAKIRTAESLTDLEFTSYERTYQVQHMALSGVELIGYMADPFADIKGCEKHLEGMFMRNQLSEVHIRIFKELPKYLNRLDELEKASAAGDNTEEETERTARIKALLFAISL</sequence>
<accession>A0AAE3ATF7</accession>
<keyword evidence="3" id="KW-1185">Reference proteome</keyword>
<keyword evidence="1" id="KW-1133">Transmembrane helix</keyword>
<evidence type="ECO:0000313" key="3">
    <source>
        <dbReference type="Proteomes" id="UP001199355"/>
    </source>
</evidence>
<evidence type="ECO:0000313" key="2">
    <source>
        <dbReference type="EMBL" id="MCC2166525.1"/>
    </source>
</evidence>
<evidence type="ECO:0000256" key="1">
    <source>
        <dbReference type="SAM" id="Phobius"/>
    </source>
</evidence>
<protein>
    <submittedName>
        <fullName evidence="2">Uncharacterized protein</fullName>
    </submittedName>
</protein>
<dbReference type="RefSeq" id="WP_021914918.1">
    <property type="nucleotide sequence ID" value="NZ_JAJEQF010000002.1"/>
</dbReference>
<proteinExistence type="predicted"/>
<reference evidence="2 3" key="1">
    <citation type="submission" date="2021-10" db="EMBL/GenBank/DDBJ databases">
        <title>Anaerobic single-cell dispensing facilitates the cultivation of human gut bacteria.</title>
        <authorList>
            <person name="Afrizal A."/>
        </authorList>
    </citation>
    <scope>NUCLEOTIDE SEQUENCE [LARGE SCALE GENOMIC DNA]</scope>
    <source>
        <strain evidence="2 3">CLA-AA-H244</strain>
    </source>
</reference>
<gene>
    <name evidence="2" type="ORF">LKD45_02215</name>
</gene>
<keyword evidence="1" id="KW-0812">Transmembrane</keyword>
<name>A0AAE3ATF7_9FIRM</name>
<keyword evidence="1" id="KW-0472">Membrane</keyword>
<comment type="caution">
    <text evidence="2">The sequence shown here is derived from an EMBL/GenBank/DDBJ whole genome shotgun (WGS) entry which is preliminary data.</text>
</comment>